<protein>
    <recommendedName>
        <fullName evidence="1">DUF6699 domain-containing protein</fullName>
    </recommendedName>
</protein>
<proteinExistence type="predicted"/>
<organism evidence="2 3">
    <name type="scientific">Piloderma croceum (strain F 1598)</name>
    <dbReference type="NCBI Taxonomy" id="765440"/>
    <lineage>
        <taxon>Eukaryota</taxon>
        <taxon>Fungi</taxon>
        <taxon>Dikarya</taxon>
        <taxon>Basidiomycota</taxon>
        <taxon>Agaricomycotina</taxon>
        <taxon>Agaricomycetes</taxon>
        <taxon>Agaricomycetidae</taxon>
        <taxon>Atheliales</taxon>
        <taxon>Atheliaceae</taxon>
        <taxon>Piloderma</taxon>
    </lineage>
</organism>
<sequence>MKPPHLPPVNLHWQLLPYHSSLRAIGKPQLLFDITVPLTQMRFAAEPYPRPLRNTDLDKPAADDEELDEMTIECEGLPEKLIQVRRSRGIRCRDVFEKIYWAYNRVLSEHEREKIRPKELVRVQETFKARCASSPGLTKYEEHQGLRCVDKLLGRTFFLGLTRPTSSSNWVLHLGSRP</sequence>
<dbReference type="Pfam" id="PF20415">
    <property type="entry name" value="DUF6699"/>
    <property type="match status" value="1"/>
</dbReference>
<accession>A0A0C3BUP8</accession>
<dbReference type="EMBL" id="KN833001">
    <property type="protein sequence ID" value="KIM81072.1"/>
    <property type="molecule type" value="Genomic_DNA"/>
</dbReference>
<evidence type="ECO:0000259" key="1">
    <source>
        <dbReference type="Pfam" id="PF20415"/>
    </source>
</evidence>
<dbReference type="InterPro" id="IPR046522">
    <property type="entry name" value="DUF6699"/>
</dbReference>
<evidence type="ECO:0000313" key="2">
    <source>
        <dbReference type="EMBL" id="KIM81072.1"/>
    </source>
</evidence>
<dbReference type="Proteomes" id="UP000054166">
    <property type="component" value="Unassembled WGS sequence"/>
</dbReference>
<reference evidence="2 3" key="1">
    <citation type="submission" date="2014-04" db="EMBL/GenBank/DDBJ databases">
        <authorList>
            <consortium name="DOE Joint Genome Institute"/>
            <person name="Kuo A."/>
            <person name="Tarkka M."/>
            <person name="Buscot F."/>
            <person name="Kohler A."/>
            <person name="Nagy L.G."/>
            <person name="Floudas D."/>
            <person name="Copeland A."/>
            <person name="Barry K.W."/>
            <person name="Cichocki N."/>
            <person name="Veneault-Fourrey C."/>
            <person name="LaButti K."/>
            <person name="Lindquist E.A."/>
            <person name="Lipzen A."/>
            <person name="Lundell T."/>
            <person name="Morin E."/>
            <person name="Murat C."/>
            <person name="Sun H."/>
            <person name="Tunlid A."/>
            <person name="Henrissat B."/>
            <person name="Grigoriev I.V."/>
            <person name="Hibbett D.S."/>
            <person name="Martin F."/>
            <person name="Nordberg H.P."/>
            <person name="Cantor M.N."/>
            <person name="Hua S.X."/>
        </authorList>
    </citation>
    <scope>NUCLEOTIDE SEQUENCE [LARGE SCALE GENOMIC DNA]</scope>
    <source>
        <strain evidence="2 3">F 1598</strain>
    </source>
</reference>
<name>A0A0C3BUP8_PILCF</name>
<reference evidence="3" key="2">
    <citation type="submission" date="2015-01" db="EMBL/GenBank/DDBJ databases">
        <title>Evolutionary Origins and Diversification of the Mycorrhizal Mutualists.</title>
        <authorList>
            <consortium name="DOE Joint Genome Institute"/>
            <consortium name="Mycorrhizal Genomics Consortium"/>
            <person name="Kohler A."/>
            <person name="Kuo A."/>
            <person name="Nagy L.G."/>
            <person name="Floudas D."/>
            <person name="Copeland A."/>
            <person name="Barry K.W."/>
            <person name="Cichocki N."/>
            <person name="Veneault-Fourrey C."/>
            <person name="LaButti K."/>
            <person name="Lindquist E.A."/>
            <person name="Lipzen A."/>
            <person name="Lundell T."/>
            <person name="Morin E."/>
            <person name="Murat C."/>
            <person name="Riley R."/>
            <person name="Ohm R."/>
            <person name="Sun H."/>
            <person name="Tunlid A."/>
            <person name="Henrissat B."/>
            <person name="Grigoriev I.V."/>
            <person name="Hibbett D.S."/>
            <person name="Martin F."/>
        </authorList>
    </citation>
    <scope>NUCLEOTIDE SEQUENCE [LARGE SCALE GENOMIC DNA]</scope>
    <source>
        <strain evidence="3">F 1598</strain>
    </source>
</reference>
<keyword evidence="3" id="KW-1185">Reference proteome</keyword>
<feature type="domain" description="DUF6699" evidence="1">
    <location>
        <begin position="30"/>
        <end position="163"/>
    </location>
</feature>
<dbReference type="OrthoDB" id="3241567at2759"/>
<dbReference type="HOGENOM" id="CLU_1511159_0_0_1"/>
<dbReference type="InParanoid" id="A0A0C3BUP8"/>
<gene>
    <name evidence="2" type="ORF">PILCRDRAFT_821910</name>
</gene>
<dbReference type="AlphaFoldDB" id="A0A0C3BUP8"/>
<evidence type="ECO:0000313" key="3">
    <source>
        <dbReference type="Proteomes" id="UP000054166"/>
    </source>
</evidence>